<evidence type="ECO:0000313" key="2">
    <source>
        <dbReference type="EMBL" id="PHV68184.1"/>
    </source>
</evidence>
<comment type="caution">
    <text evidence="2">The sequence shown here is derived from an EMBL/GenBank/DDBJ whole genome shotgun (WGS) entry which is preliminary data.</text>
</comment>
<reference evidence="2 3" key="1">
    <citation type="submission" date="2017-10" db="EMBL/GenBank/DDBJ databases">
        <title>The draft genome sequence of Williamsia sp. BULT 1.1 isolated from the semi-arid grassland soils from South Africa.</title>
        <authorList>
            <person name="Kabwe M.H."/>
            <person name="Govender N."/>
            <person name="Mutseka Lunga P."/>
            <person name="Vikram S."/>
            <person name="Makhalanyane T.P."/>
        </authorList>
    </citation>
    <scope>NUCLEOTIDE SEQUENCE [LARGE SCALE GENOMIC DNA]</scope>
    <source>
        <strain evidence="2 3">BULT 1.1</strain>
    </source>
</reference>
<dbReference type="RefSeq" id="WP_099381336.1">
    <property type="nucleotide sequence ID" value="NZ_PEBD01000004.1"/>
</dbReference>
<evidence type="ECO:0000313" key="3">
    <source>
        <dbReference type="Proteomes" id="UP000225108"/>
    </source>
</evidence>
<sequence>MITKHRRALLSHELRTAAHQTIPTGLSGVGAGTGKPGVGGTARRPPHPMHLTVVAVVRQTALPMIDA</sequence>
<proteinExistence type="predicted"/>
<accession>A0A2G3PQV7</accession>
<dbReference type="EMBL" id="PEBD01000004">
    <property type="protein sequence ID" value="PHV68184.1"/>
    <property type="molecule type" value="Genomic_DNA"/>
</dbReference>
<dbReference type="AlphaFoldDB" id="A0A2G3PQV7"/>
<name>A0A2G3PQV7_WILMA</name>
<feature type="compositionally biased region" description="Gly residues" evidence="1">
    <location>
        <begin position="27"/>
        <end position="40"/>
    </location>
</feature>
<evidence type="ECO:0000256" key="1">
    <source>
        <dbReference type="SAM" id="MobiDB-lite"/>
    </source>
</evidence>
<gene>
    <name evidence="2" type="ORF">CSW57_02725</name>
</gene>
<protein>
    <submittedName>
        <fullName evidence="2">Uncharacterized protein</fullName>
    </submittedName>
</protein>
<dbReference type="Proteomes" id="UP000225108">
    <property type="component" value="Unassembled WGS sequence"/>
</dbReference>
<feature type="region of interest" description="Disordered" evidence="1">
    <location>
        <begin position="20"/>
        <end position="47"/>
    </location>
</feature>
<organism evidence="2 3">
    <name type="scientific">Williamsia marianensis</name>
    <dbReference type="NCBI Taxonomy" id="85044"/>
    <lineage>
        <taxon>Bacteria</taxon>
        <taxon>Bacillati</taxon>
        <taxon>Actinomycetota</taxon>
        <taxon>Actinomycetes</taxon>
        <taxon>Mycobacteriales</taxon>
        <taxon>Nocardiaceae</taxon>
        <taxon>Williamsia</taxon>
    </lineage>
</organism>